<sequence length="226" mass="24816">MVNVYYFSGFGHCLQIADHCAERLGTQPIPIETADKNAERILLVFPVYCQNIPAPVVRFLKDTHSKYAALIAAYGGISYGNVLREAQNIFSGTVVAAACFPTGHSYRKDENIGDLNTLHPLLEKLESGTAGIEIPKAPKNIFANFAPALRSRIGVKLVRSANCDGCNICAAQCPTGAIKNGTPGHRCIRCLRCVRCCPKGALSFRIRPVLKRYLHRRTKDAIKPYL</sequence>
<dbReference type="PROSITE" id="PS51379">
    <property type="entry name" value="4FE4S_FER_2"/>
    <property type="match status" value="2"/>
</dbReference>
<dbReference type="PROSITE" id="PS00198">
    <property type="entry name" value="4FE4S_FER_1"/>
    <property type="match status" value="1"/>
</dbReference>
<feature type="domain" description="4Fe-4S ferredoxin-type" evidence="4">
    <location>
        <begin position="154"/>
        <end position="183"/>
    </location>
</feature>
<dbReference type="InterPro" id="IPR017896">
    <property type="entry name" value="4Fe4S_Fe-S-bd"/>
</dbReference>
<proteinExistence type="predicted"/>
<dbReference type="Pfam" id="PF00037">
    <property type="entry name" value="Fer4"/>
    <property type="match status" value="1"/>
</dbReference>
<evidence type="ECO:0000313" key="6">
    <source>
        <dbReference type="Proteomes" id="UP000886750"/>
    </source>
</evidence>
<evidence type="ECO:0000256" key="3">
    <source>
        <dbReference type="ARBA" id="ARBA00023014"/>
    </source>
</evidence>
<dbReference type="GO" id="GO:0051536">
    <property type="term" value="F:iron-sulfur cluster binding"/>
    <property type="evidence" value="ECO:0007669"/>
    <property type="project" value="UniProtKB-KW"/>
</dbReference>
<dbReference type="AlphaFoldDB" id="A0A9D2A176"/>
<evidence type="ECO:0000256" key="1">
    <source>
        <dbReference type="ARBA" id="ARBA00022723"/>
    </source>
</evidence>
<dbReference type="EMBL" id="DXCQ01000074">
    <property type="protein sequence ID" value="HIY97689.1"/>
    <property type="molecule type" value="Genomic_DNA"/>
</dbReference>
<comment type="caution">
    <text evidence="5">The sequence shown here is derived from an EMBL/GenBank/DDBJ whole genome shotgun (WGS) entry which is preliminary data.</text>
</comment>
<evidence type="ECO:0000259" key="4">
    <source>
        <dbReference type="PROSITE" id="PS51379"/>
    </source>
</evidence>
<keyword evidence="3" id="KW-0411">Iron-sulfur</keyword>
<dbReference type="GO" id="GO:0046872">
    <property type="term" value="F:metal ion binding"/>
    <property type="evidence" value="ECO:0007669"/>
    <property type="project" value="UniProtKB-KW"/>
</dbReference>
<gene>
    <name evidence="5" type="ORF">H9729_08360</name>
</gene>
<protein>
    <submittedName>
        <fullName evidence="5">4Fe-4S binding protein</fullName>
    </submittedName>
</protein>
<dbReference type="SUPFAM" id="SSF52218">
    <property type="entry name" value="Flavoproteins"/>
    <property type="match status" value="1"/>
</dbReference>
<dbReference type="InterPro" id="IPR029039">
    <property type="entry name" value="Flavoprotein-like_sf"/>
</dbReference>
<dbReference type="Gene3D" id="3.40.50.360">
    <property type="match status" value="1"/>
</dbReference>
<dbReference type="InterPro" id="IPR017900">
    <property type="entry name" value="4Fe4S_Fe_S_CS"/>
</dbReference>
<accession>A0A9D2A176</accession>
<name>A0A9D2A176_9FIRM</name>
<reference evidence="5" key="1">
    <citation type="journal article" date="2021" name="PeerJ">
        <title>Extensive microbial diversity within the chicken gut microbiome revealed by metagenomics and culture.</title>
        <authorList>
            <person name="Gilroy R."/>
            <person name="Ravi A."/>
            <person name="Getino M."/>
            <person name="Pursley I."/>
            <person name="Horton D.L."/>
            <person name="Alikhan N.F."/>
            <person name="Baker D."/>
            <person name="Gharbi K."/>
            <person name="Hall N."/>
            <person name="Watson M."/>
            <person name="Adriaenssens E.M."/>
            <person name="Foster-Nyarko E."/>
            <person name="Jarju S."/>
            <person name="Secka A."/>
            <person name="Antonio M."/>
            <person name="Oren A."/>
            <person name="Chaudhuri R.R."/>
            <person name="La Ragione R."/>
            <person name="Hildebrand F."/>
            <person name="Pallen M.J."/>
        </authorList>
    </citation>
    <scope>NUCLEOTIDE SEQUENCE</scope>
    <source>
        <strain evidence="5">1345</strain>
    </source>
</reference>
<keyword evidence="1" id="KW-0479">Metal-binding</keyword>
<dbReference type="SUPFAM" id="SSF54862">
    <property type="entry name" value="4Fe-4S ferredoxins"/>
    <property type="match status" value="1"/>
</dbReference>
<dbReference type="Proteomes" id="UP000886750">
    <property type="component" value="Unassembled WGS sequence"/>
</dbReference>
<feature type="domain" description="4Fe-4S ferredoxin-type" evidence="4">
    <location>
        <begin position="186"/>
        <end position="207"/>
    </location>
</feature>
<organism evidence="5 6">
    <name type="scientific">Candidatus Borkfalkia excrementigallinarum</name>
    <dbReference type="NCBI Taxonomy" id="2838506"/>
    <lineage>
        <taxon>Bacteria</taxon>
        <taxon>Bacillati</taxon>
        <taxon>Bacillota</taxon>
        <taxon>Clostridia</taxon>
        <taxon>Christensenellales</taxon>
        <taxon>Christensenellaceae</taxon>
        <taxon>Candidatus Borkfalkia</taxon>
    </lineage>
</organism>
<evidence type="ECO:0000313" key="5">
    <source>
        <dbReference type="EMBL" id="HIY97689.1"/>
    </source>
</evidence>
<keyword evidence="2" id="KW-0408">Iron</keyword>
<reference evidence="5" key="2">
    <citation type="submission" date="2021-04" db="EMBL/GenBank/DDBJ databases">
        <authorList>
            <person name="Gilroy R."/>
        </authorList>
    </citation>
    <scope>NUCLEOTIDE SEQUENCE</scope>
    <source>
        <strain evidence="5">1345</strain>
    </source>
</reference>
<evidence type="ECO:0000256" key="2">
    <source>
        <dbReference type="ARBA" id="ARBA00023004"/>
    </source>
</evidence>